<dbReference type="Proteomes" id="UP000604481">
    <property type="component" value="Unassembled WGS sequence"/>
</dbReference>
<dbReference type="InterPro" id="IPR036286">
    <property type="entry name" value="LexA/Signal_pep-like_sf"/>
</dbReference>
<sequence>MNWLLIGAVLLVLAPVLVVIGQKQERIKDEPPQMVQYGYMSGLAGLFVLAVQYTTIAAAFLLFVILFGVIWVLDKFVLARKRGKDEFAPAWAEIGRGFFPVFLVVFLLRAFVAEPYQIPSSSMRSGLVVGDFILVNKFAYGLRVPVLNNVFIPVGKPEHGDVMVFLYPQNPKENYIKRVIGLPGDLVEYRDKQLSINGKAVPVEAAGSYTYIDEAIRSVDVFKEKLGEHSYSTLRDPRESVLRLARVADFPGREENCRYDEAGFACRVPDGHYFMMGDNRDNSADSRYWGFVPEANIVGKASLIWLNLKELARIGKSID</sequence>
<evidence type="ECO:0000313" key="10">
    <source>
        <dbReference type="Proteomes" id="UP000604481"/>
    </source>
</evidence>
<dbReference type="EC" id="3.4.21.89" evidence="3 7"/>
<name>A0A8J7FI02_9NEIS</name>
<dbReference type="NCBIfam" id="TIGR02227">
    <property type="entry name" value="sigpep_I_bact"/>
    <property type="match status" value="1"/>
</dbReference>
<dbReference type="PRINTS" id="PR00727">
    <property type="entry name" value="LEADERPTASE"/>
</dbReference>
<dbReference type="PANTHER" id="PTHR43390:SF1">
    <property type="entry name" value="CHLOROPLAST PROCESSING PEPTIDASE"/>
    <property type="match status" value="1"/>
</dbReference>
<gene>
    <name evidence="9" type="primary">lepB</name>
    <name evidence="9" type="ORF">INR99_10665</name>
</gene>
<evidence type="ECO:0000256" key="5">
    <source>
        <dbReference type="ARBA" id="ARBA00022801"/>
    </source>
</evidence>
<protein>
    <recommendedName>
        <fullName evidence="4 7">Signal peptidase I</fullName>
        <ecNumber evidence="3 7">3.4.21.89</ecNumber>
    </recommendedName>
</protein>
<dbReference type="PROSITE" id="PS00761">
    <property type="entry name" value="SPASE_I_3"/>
    <property type="match status" value="1"/>
</dbReference>
<feature type="transmembrane region" description="Helical" evidence="7">
    <location>
        <begin position="94"/>
        <end position="112"/>
    </location>
</feature>
<dbReference type="CDD" id="cd06530">
    <property type="entry name" value="S26_SPase_I"/>
    <property type="match status" value="1"/>
</dbReference>
<evidence type="ECO:0000256" key="3">
    <source>
        <dbReference type="ARBA" id="ARBA00013208"/>
    </source>
</evidence>
<evidence type="ECO:0000256" key="6">
    <source>
        <dbReference type="PIRSR" id="PIRSR600223-1"/>
    </source>
</evidence>
<dbReference type="AlphaFoldDB" id="A0A8J7FI02"/>
<keyword evidence="7" id="KW-0812">Transmembrane</keyword>
<dbReference type="GO" id="GO:0016020">
    <property type="term" value="C:membrane"/>
    <property type="evidence" value="ECO:0007669"/>
    <property type="project" value="UniProtKB-SubCell"/>
</dbReference>
<accession>A0A8J7FI02</accession>
<evidence type="ECO:0000259" key="8">
    <source>
        <dbReference type="Pfam" id="PF10502"/>
    </source>
</evidence>
<dbReference type="InterPro" id="IPR000223">
    <property type="entry name" value="Pept_S26A_signal_pept_1"/>
</dbReference>
<dbReference type="RefSeq" id="WP_194116334.1">
    <property type="nucleotide sequence ID" value="NZ_JADFUA010000005.1"/>
</dbReference>
<evidence type="ECO:0000313" key="9">
    <source>
        <dbReference type="EMBL" id="MBE9609813.1"/>
    </source>
</evidence>
<feature type="active site" evidence="6">
    <location>
        <position position="122"/>
    </location>
</feature>
<dbReference type="Pfam" id="PF10502">
    <property type="entry name" value="Peptidase_S26"/>
    <property type="match status" value="1"/>
</dbReference>
<evidence type="ECO:0000256" key="2">
    <source>
        <dbReference type="ARBA" id="ARBA00009370"/>
    </source>
</evidence>
<dbReference type="EMBL" id="JADFUA010000005">
    <property type="protein sequence ID" value="MBE9609813.1"/>
    <property type="molecule type" value="Genomic_DNA"/>
</dbReference>
<keyword evidence="7" id="KW-0472">Membrane</keyword>
<dbReference type="InterPro" id="IPR019758">
    <property type="entry name" value="Pept_S26A_signal_pept_1_CS"/>
</dbReference>
<keyword evidence="5 7" id="KW-0378">Hydrolase</keyword>
<comment type="caution">
    <text evidence="7">Lacks conserved residue(s) required for the propagation of feature annotation.</text>
</comment>
<dbReference type="GO" id="GO:0009003">
    <property type="term" value="F:signal peptidase activity"/>
    <property type="evidence" value="ECO:0007669"/>
    <property type="project" value="UniProtKB-EC"/>
</dbReference>
<reference evidence="9 10" key="1">
    <citation type="submission" date="2020-10" db="EMBL/GenBank/DDBJ databases">
        <title>The genome sequence of Chitinilyticum litopenaei 4Y14.</title>
        <authorList>
            <person name="Liu Y."/>
        </authorList>
    </citation>
    <scope>NUCLEOTIDE SEQUENCE [LARGE SCALE GENOMIC DNA]</scope>
    <source>
        <strain evidence="9 10">4Y14</strain>
    </source>
</reference>
<keyword evidence="7" id="KW-0645">Protease</keyword>
<evidence type="ECO:0000256" key="7">
    <source>
        <dbReference type="RuleBase" id="RU362042"/>
    </source>
</evidence>
<dbReference type="InterPro" id="IPR019533">
    <property type="entry name" value="Peptidase_S26"/>
</dbReference>
<comment type="caution">
    <text evidence="9">The sequence shown here is derived from an EMBL/GenBank/DDBJ whole genome shotgun (WGS) entry which is preliminary data.</text>
</comment>
<dbReference type="PROSITE" id="PS00760">
    <property type="entry name" value="SPASE_I_2"/>
    <property type="match status" value="1"/>
</dbReference>
<dbReference type="SUPFAM" id="SSF51306">
    <property type="entry name" value="LexA/Signal peptidase"/>
    <property type="match status" value="1"/>
</dbReference>
<dbReference type="GO" id="GO:0004252">
    <property type="term" value="F:serine-type endopeptidase activity"/>
    <property type="evidence" value="ECO:0007669"/>
    <property type="project" value="InterPro"/>
</dbReference>
<dbReference type="Gene3D" id="2.10.109.10">
    <property type="entry name" value="Umud Fragment, subunit A"/>
    <property type="match status" value="1"/>
</dbReference>
<keyword evidence="10" id="KW-1185">Reference proteome</keyword>
<dbReference type="GO" id="GO:0006465">
    <property type="term" value="P:signal peptide processing"/>
    <property type="evidence" value="ECO:0007669"/>
    <property type="project" value="InterPro"/>
</dbReference>
<comment type="subcellular location">
    <subcellularLocation>
        <location evidence="7">Membrane</location>
        <topology evidence="7">Single-pass type II membrane protein</topology>
    </subcellularLocation>
</comment>
<proteinExistence type="inferred from homology"/>
<keyword evidence="7" id="KW-1133">Transmembrane helix</keyword>
<feature type="domain" description="Peptidase S26" evidence="8">
    <location>
        <begin position="92"/>
        <end position="305"/>
    </location>
</feature>
<organism evidence="9 10">
    <name type="scientific">Chitinilyticum piscinae</name>
    <dbReference type="NCBI Taxonomy" id="2866724"/>
    <lineage>
        <taxon>Bacteria</taxon>
        <taxon>Pseudomonadati</taxon>
        <taxon>Pseudomonadota</taxon>
        <taxon>Betaproteobacteria</taxon>
        <taxon>Neisseriales</taxon>
        <taxon>Chitinibacteraceae</taxon>
        <taxon>Chitinilyticum</taxon>
    </lineage>
</organism>
<feature type="transmembrane region" description="Helical" evidence="7">
    <location>
        <begin position="45"/>
        <end position="73"/>
    </location>
</feature>
<comment type="catalytic activity">
    <reaction evidence="1 7">
        <text>Cleavage of hydrophobic, N-terminal signal or leader sequences from secreted and periplasmic proteins.</text>
        <dbReference type="EC" id="3.4.21.89"/>
    </reaction>
</comment>
<evidence type="ECO:0000256" key="4">
    <source>
        <dbReference type="ARBA" id="ARBA00019232"/>
    </source>
</evidence>
<evidence type="ECO:0000256" key="1">
    <source>
        <dbReference type="ARBA" id="ARBA00000677"/>
    </source>
</evidence>
<comment type="similarity">
    <text evidence="2 7">Belongs to the peptidase S26 family.</text>
</comment>
<feature type="active site" evidence="6">
    <location>
        <position position="177"/>
    </location>
</feature>
<dbReference type="InterPro" id="IPR019757">
    <property type="entry name" value="Pept_S26A_signal_pept_1_Lys-AS"/>
</dbReference>
<dbReference type="PANTHER" id="PTHR43390">
    <property type="entry name" value="SIGNAL PEPTIDASE I"/>
    <property type="match status" value="1"/>
</dbReference>